<proteinExistence type="predicted"/>
<dbReference type="KEGG" id="sru:SRU_1322"/>
<sequence>MSGSQIGGSESIVNPAGTHNLHTNRVEKCTTHPNHDGGIRPGSVDGLIPTLDIHGRPVFERSVASGTDRRYMPAPEFRVWDGDEMIYVNDSAVWSLKIEDSSDWTLHRKTRLHCRESPDTSLMQHIGLADAEGKQIFDGDILQDGDGAVAMVRWASDAGGYVLLRENGNPVGLSEANIQNGPWRVAGNLHETPNRIDPDLSRLLNRLREYTGEVECPMCGGTEFEAGGTPEDRQGPIAVHCVRCHHVMLFHDDVLR</sequence>
<protein>
    <recommendedName>
        <fullName evidence="2">YopX protein domain-containing protein</fullName>
    </recommendedName>
</protein>
<keyword evidence="4" id="KW-1185">Reference proteome</keyword>
<dbReference type="AlphaFoldDB" id="Q2S2Y5"/>
<reference evidence="3 4" key="1">
    <citation type="journal article" date="2005" name="Proc. Natl. Acad. Sci. U.S.A.">
        <title>The genome of Salinibacter ruber: convergence and gene exchange among hyperhalophilic bacteria and archaea.</title>
        <authorList>
            <person name="Mongodin E.F."/>
            <person name="Nelson K.E."/>
            <person name="Daugherty S."/>
            <person name="Deboy R.T."/>
            <person name="Wister J."/>
            <person name="Khouri H."/>
            <person name="Weidman J."/>
            <person name="Walsh D.A."/>
            <person name="Papke R.T."/>
            <person name="Sanchez Perez G."/>
            <person name="Sharma A.K."/>
            <person name="Nesbo C.L."/>
            <person name="MacLeod D."/>
            <person name="Bapteste E."/>
            <person name="Doolittle W.F."/>
            <person name="Charlebois R.L."/>
            <person name="Legault B."/>
            <person name="Rodriguez-Valera F."/>
        </authorList>
    </citation>
    <scope>NUCLEOTIDE SEQUENCE [LARGE SCALE GENOMIC DNA]</scope>
    <source>
        <strain evidence="4">DSM 13855 / CECT 5946 / M31</strain>
    </source>
</reference>
<dbReference type="SUPFAM" id="SSF159006">
    <property type="entry name" value="YopX-like"/>
    <property type="match status" value="1"/>
</dbReference>
<dbReference type="HOGENOM" id="CLU_1085400_0_0_10"/>
<feature type="region of interest" description="Disordered" evidence="1">
    <location>
        <begin position="1"/>
        <end position="20"/>
    </location>
</feature>
<organism evidence="3 4">
    <name type="scientific">Salinibacter ruber (strain DSM 13855 / M31)</name>
    <dbReference type="NCBI Taxonomy" id="309807"/>
    <lineage>
        <taxon>Bacteria</taxon>
        <taxon>Pseudomonadati</taxon>
        <taxon>Rhodothermota</taxon>
        <taxon>Rhodothermia</taxon>
        <taxon>Rhodothermales</taxon>
        <taxon>Salinibacteraceae</taxon>
        <taxon>Salinibacter</taxon>
    </lineage>
</organism>
<dbReference type="OrthoDB" id="3479918at2"/>
<dbReference type="EnsemblBacteria" id="ABC45758">
    <property type="protein sequence ID" value="ABC45758"/>
    <property type="gene ID" value="SRU_1322"/>
</dbReference>
<dbReference type="Gene3D" id="2.30.30.290">
    <property type="entry name" value="YopX-like domains"/>
    <property type="match status" value="1"/>
</dbReference>
<feature type="domain" description="YopX protein" evidence="2">
    <location>
        <begin position="76"/>
        <end position="196"/>
    </location>
</feature>
<evidence type="ECO:0000313" key="4">
    <source>
        <dbReference type="Proteomes" id="UP000008674"/>
    </source>
</evidence>
<evidence type="ECO:0000313" key="3">
    <source>
        <dbReference type="EMBL" id="ABC45758.1"/>
    </source>
</evidence>
<evidence type="ECO:0000259" key="2">
    <source>
        <dbReference type="Pfam" id="PF09643"/>
    </source>
</evidence>
<dbReference type="Proteomes" id="UP000008674">
    <property type="component" value="Chromosome"/>
</dbReference>
<dbReference type="InterPro" id="IPR023385">
    <property type="entry name" value="YopX-like_C"/>
</dbReference>
<dbReference type="EMBL" id="CP000159">
    <property type="protein sequence ID" value="ABC45758.1"/>
    <property type="molecule type" value="Genomic_DNA"/>
</dbReference>
<accession>Q2S2Y5</accession>
<dbReference type="Gene3D" id="2.10.70.50">
    <property type="match status" value="1"/>
</dbReference>
<name>Q2S2Y5_SALRD</name>
<feature type="compositionally biased region" description="Polar residues" evidence="1">
    <location>
        <begin position="1"/>
        <end position="12"/>
    </location>
</feature>
<gene>
    <name evidence="3" type="ordered locus">SRU_1322</name>
</gene>
<evidence type="ECO:0000256" key="1">
    <source>
        <dbReference type="SAM" id="MobiDB-lite"/>
    </source>
</evidence>
<dbReference type="Pfam" id="PF09643">
    <property type="entry name" value="YopX"/>
    <property type="match status" value="1"/>
</dbReference>
<dbReference type="InterPro" id="IPR019096">
    <property type="entry name" value="YopX_protein"/>
</dbReference>